<organism evidence="2">
    <name type="scientific">Drosophila rhopaloa</name>
    <name type="common">Fruit fly</name>
    <dbReference type="NCBI Taxonomy" id="1041015"/>
    <lineage>
        <taxon>Eukaryota</taxon>
        <taxon>Metazoa</taxon>
        <taxon>Ecdysozoa</taxon>
        <taxon>Arthropoda</taxon>
        <taxon>Hexapoda</taxon>
        <taxon>Insecta</taxon>
        <taxon>Pterygota</taxon>
        <taxon>Neoptera</taxon>
        <taxon>Endopterygota</taxon>
        <taxon>Diptera</taxon>
        <taxon>Brachycera</taxon>
        <taxon>Muscomorpha</taxon>
        <taxon>Ephydroidea</taxon>
        <taxon>Drosophilidae</taxon>
        <taxon>Drosophila</taxon>
        <taxon>Sophophora</taxon>
    </lineage>
</organism>
<dbReference type="Gene3D" id="3.90.1200.10">
    <property type="match status" value="1"/>
</dbReference>
<dbReference type="Pfam" id="PF02958">
    <property type="entry name" value="EcKL"/>
    <property type="match status" value="1"/>
</dbReference>
<dbReference type="OrthoDB" id="8250698at2759"/>
<dbReference type="RefSeq" id="XP_016980508.2">
    <property type="nucleotide sequence ID" value="XM_017125019.2"/>
</dbReference>
<dbReference type="SUPFAM" id="SSF56112">
    <property type="entry name" value="Protein kinase-like (PK-like)"/>
    <property type="match status" value="1"/>
</dbReference>
<dbReference type="AlphaFoldDB" id="A0A6P4EZD8"/>
<evidence type="ECO:0000313" key="2">
    <source>
        <dbReference type="RefSeq" id="XP_016980508.1"/>
    </source>
</evidence>
<accession>A0A6P4EZD8</accession>
<sequence length="420" mass="49005">MTENVDQFNDDELHAPAWLNAQFLGEILSTYKKDPELKVTDLEITPGTAQGDHYASVMFRAKVEYTTSIGKFSKSLIIKTMPEVEGAKKDMLAESHLFETEIGMYSKVLPEFERILREAGDSTKLYVPCIYHSLEPRQVIVFEDLVPQGYSVMRDRSPTLVELKAVYSKLAKLHAISMKVLNEQPEFLKEFKYGMCGMPAFLDTPMVTSGMPNFLNMLDKTPELLKYKPYFAKINESYMQRQAKVLEEYRKNRQPDGFYVLSHGDFHLRNMMFKNNKESGEFDDVMLLDFQISNIAPPTVDLIYSVYLLMDAEQRWNQKEELINYYFSVLDHTLRKVKFKGKIPSQDGLWELILGHKYYDFFLATTFLPNILAVQENTYKLEDIIMNDEIRQKTYFSEKVIQDFSKLLPEYEKLGYFKNL</sequence>
<feature type="domain" description="CHK kinase-like" evidence="1">
    <location>
        <begin position="140"/>
        <end position="336"/>
    </location>
</feature>
<proteinExistence type="predicted"/>
<dbReference type="RefSeq" id="XP_016980508.1">
    <property type="nucleotide sequence ID" value="XM_017125019.1"/>
</dbReference>
<evidence type="ECO:0000259" key="1">
    <source>
        <dbReference type="SMART" id="SM00587"/>
    </source>
</evidence>
<dbReference type="PANTHER" id="PTHR11012">
    <property type="entry name" value="PROTEIN KINASE-LIKE DOMAIN-CONTAINING"/>
    <property type="match status" value="1"/>
</dbReference>
<dbReference type="PANTHER" id="PTHR11012:SF12">
    <property type="entry name" value="CHK KINASE-LIKE DOMAIN-CONTAINING PROTEIN-RELATED"/>
    <property type="match status" value="1"/>
</dbReference>
<gene>
    <name evidence="2" type="primary">LOC108045636</name>
</gene>
<dbReference type="GeneID" id="108045636"/>
<protein>
    <submittedName>
        <fullName evidence="2">Uncharacterized protein LOC108045636</fullName>
    </submittedName>
</protein>
<name>A0A6P4EZD8_DRORH</name>
<dbReference type="InterPro" id="IPR011009">
    <property type="entry name" value="Kinase-like_dom_sf"/>
</dbReference>
<dbReference type="InterPro" id="IPR015897">
    <property type="entry name" value="CHK_kinase-like"/>
</dbReference>
<reference evidence="2" key="1">
    <citation type="submission" date="2025-08" db="UniProtKB">
        <authorList>
            <consortium name="RefSeq"/>
        </authorList>
    </citation>
    <scope>IDENTIFICATION</scope>
</reference>
<dbReference type="InterPro" id="IPR004119">
    <property type="entry name" value="EcKL"/>
</dbReference>
<dbReference type="SMART" id="SM00587">
    <property type="entry name" value="CHK"/>
    <property type="match status" value="1"/>
</dbReference>